<dbReference type="EMBL" id="JBGFFX010000001">
    <property type="protein sequence ID" value="MEY8769192.1"/>
    <property type="molecule type" value="Genomic_DNA"/>
</dbReference>
<comment type="caution">
    <text evidence="2">The sequence shown here is derived from an EMBL/GenBank/DDBJ whole genome shotgun (WGS) entry which is preliminary data.</text>
</comment>
<feature type="region of interest" description="Disordered" evidence="1">
    <location>
        <begin position="19"/>
        <end position="63"/>
    </location>
</feature>
<evidence type="ECO:0000313" key="3">
    <source>
        <dbReference type="Proteomes" id="UP001565243"/>
    </source>
</evidence>
<evidence type="ECO:0000256" key="1">
    <source>
        <dbReference type="SAM" id="MobiDB-lite"/>
    </source>
</evidence>
<evidence type="ECO:0000313" key="2">
    <source>
        <dbReference type="EMBL" id="MEY8769192.1"/>
    </source>
</evidence>
<gene>
    <name evidence="2" type="ORF">AB6T85_01885</name>
</gene>
<proteinExistence type="predicted"/>
<dbReference type="RefSeq" id="WP_301251677.1">
    <property type="nucleotide sequence ID" value="NZ_JBGFFX010000001.1"/>
</dbReference>
<name>A0ABV4E2S3_9GAMM</name>
<feature type="compositionally biased region" description="Pro residues" evidence="1">
    <location>
        <begin position="29"/>
        <end position="63"/>
    </location>
</feature>
<protein>
    <submittedName>
        <fullName evidence="2">Uncharacterized protein</fullName>
    </submittedName>
</protein>
<reference evidence="2 3" key="1">
    <citation type="submission" date="2024-07" db="EMBL/GenBank/DDBJ databases">
        <authorList>
            <person name="Hebao G."/>
        </authorList>
    </citation>
    <scope>NUCLEOTIDE SEQUENCE [LARGE SCALE GENOMIC DNA]</scope>
    <source>
        <strain evidence="2 3">ACCC 02193</strain>
    </source>
</reference>
<dbReference type="Proteomes" id="UP001565243">
    <property type="component" value="Unassembled WGS sequence"/>
</dbReference>
<organism evidence="2 3">
    <name type="scientific">Erwinia aeris</name>
    <dbReference type="NCBI Taxonomy" id="3239803"/>
    <lineage>
        <taxon>Bacteria</taxon>
        <taxon>Pseudomonadati</taxon>
        <taxon>Pseudomonadota</taxon>
        <taxon>Gammaproteobacteria</taxon>
        <taxon>Enterobacterales</taxon>
        <taxon>Erwiniaceae</taxon>
        <taxon>Erwinia</taxon>
    </lineage>
</organism>
<dbReference type="InterPro" id="IPR056956">
    <property type="entry name" value="YnaL-like"/>
</dbReference>
<accession>A0ABV4E2S3</accession>
<sequence>MLTVHLMFEEEDMLSDYVMDTPRASDPVPTDPVPIPDPIPTPQPMPDPPPDMPDPITDPPPHM</sequence>
<dbReference type="Pfam" id="PF23677">
    <property type="entry name" value="YnaL"/>
    <property type="match status" value="1"/>
</dbReference>
<keyword evidence="3" id="KW-1185">Reference proteome</keyword>